<dbReference type="EMBL" id="CP113520">
    <property type="protein sequence ID" value="WAJ31429.1"/>
    <property type="molecule type" value="Genomic_DNA"/>
</dbReference>
<keyword evidence="2" id="KW-1185">Reference proteome</keyword>
<protein>
    <submittedName>
        <fullName evidence="1">AbrB family transcriptional regulator</fullName>
    </submittedName>
</protein>
<accession>A0ACD4NYZ8</accession>
<evidence type="ECO:0000313" key="1">
    <source>
        <dbReference type="EMBL" id="WAJ31429.1"/>
    </source>
</evidence>
<sequence length="367" mass="37048">MPEDRTGEKAREPTRLATALRIAATYAVAAFSGVAADAVGMPLPFVLGPLMVVGALAAAGAPVTVAPHMRELGQVVIGLAAGLRFTGPVLAAAVGLLPAMFVSSLYIVALTCLGALLLRPLAGIDRTTAFFATAAGGMADMAVVAHERGGDAGAVSIVHALRVASVVCVVPFMVLHLGTPGAPPSGDPASAGGVEAGLGLLVVVGLAYLAARLLKPTPIPNPWLFGPLIVGATLGASGLFLQPVPGFLSILAQLAVGTWLACRFRRELLARLPRVALSGLVVSLTMIVGAGVGAQVLSLATGLPLTTSFLSLAPAAITEMVLTAKAMNADVALVTAFHVMRIAVVSSTVLLVFNLYSRFGGRDGSSA</sequence>
<dbReference type="Proteomes" id="UP001163223">
    <property type="component" value="Chromosome"/>
</dbReference>
<evidence type="ECO:0000313" key="2">
    <source>
        <dbReference type="Proteomes" id="UP001163223"/>
    </source>
</evidence>
<reference evidence="1" key="1">
    <citation type="submission" date="2022-11" db="EMBL/GenBank/DDBJ databases">
        <title>beta-Carotene-producing bacterium, Jeongeuplla avenae sp. nov., alleviates the salt stress of Arabidopsis seedlings.</title>
        <authorList>
            <person name="Jiang L."/>
            <person name="Lee J."/>
        </authorList>
    </citation>
    <scope>NUCLEOTIDE SEQUENCE</scope>
    <source>
        <strain evidence="1">DY_R2A_6</strain>
    </source>
</reference>
<proteinExistence type="predicted"/>
<name>A0ACD4NYZ8_9HYPH</name>
<gene>
    <name evidence="1" type="ORF">OXU80_10720</name>
</gene>
<organism evidence="1 2">
    <name type="scientific">Antarcticirhabdus aurantiaca</name>
    <dbReference type="NCBI Taxonomy" id="2606717"/>
    <lineage>
        <taxon>Bacteria</taxon>
        <taxon>Pseudomonadati</taxon>
        <taxon>Pseudomonadota</taxon>
        <taxon>Alphaproteobacteria</taxon>
        <taxon>Hyphomicrobiales</taxon>
        <taxon>Aurantimonadaceae</taxon>
        <taxon>Antarcticirhabdus</taxon>
    </lineage>
</organism>